<dbReference type="InterPro" id="IPR015943">
    <property type="entry name" value="WD40/YVTN_repeat-like_dom_sf"/>
</dbReference>
<dbReference type="EMBL" id="CP053085">
    <property type="protein sequence ID" value="QJR35729.1"/>
    <property type="molecule type" value="Genomic_DNA"/>
</dbReference>
<dbReference type="PANTHER" id="PTHR43739:SF5">
    <property type="entry name" value="EXO-ALPHA-SIALIDASE"/>
    <property type="match status" value="1"/>
</dbReference>
<gene>
    <name evidence="4" type="ORF">HKW67_09505</name>
</gene>
<dbReference type="KEGG" id="ggr:HKW67_09505"/>
<reference evidence="4 5" key="1">
    <citation type="submission" date="2020-05" db="EMBL/GenBank/DDBJ databases">
        <title>Complete genome sequence of Gemmatimonas greenlandica TET16.</title>
        <authorList>
            <person name="Zeng Y."/>
        </authorList>
    </citation>
    <scope>NUCLEOTIDE SEQUENCE [LARGE SCALE GENOMIC DNA]</scope>
    <source>
        <strain evidence="4 5">TET16</strain>
    </source>
</reference>
<evidence type="ECO:0000313" key="4">
    <source>
        <dbReference type="EMBL" id="QJR35729.1"/>
    </source>
</evidence>
<dbReference type="Proteomes" id="UP000500938">
    <property type="component" value="Chromosome"/>
</dbReference>
<organism evidence="4 5">
    <name type="scientific">Gemmatimonas groenlandica</name>
    <dbReference type="NCBI Taxonomy" id="2732249"/>
    <lineage>
        <taxon>Bacteria</taxon>
        <taxon>Pseudomonadati</taxon>
        <taxon>Gemmatimonadota</taxon>
        <taxon>Gemmatimonadia</taxon>
        <taxon>Gemmatimonadales</taxon>
        <taxon>Gemmatimonadaceae</taxon>
        <taxon>Gemmatimonas</taxon>
    </lineage>
</organism>
<dbReference type="CDD" id="cd15482">
    <property type="entry name" value="Sialidase_non-viral"/>
    <property type="match status" value="1"/>
</dbReference>
<dbReference type="RefSeq" id="WP_171225160.1">
    <property type="nucleotide sequence ID" value="NZ_CP053085.1"/>
</dbReference>
<dbReference type="Gene3D" id="2.130.10.10">
    <property type="entry name" value="YVTN repeat-like/Quinoprotein amine dehydrogenase"/>
    <property type="match status" value="4"/>
</dbReference>
<feature type="region of interest" description="Disordered" evidence="2">
    <location>
        <begin position="249"/>
        <end position="268"/>
    </location>
</feature>
<feature type="compositionally biased region" description="Low complexity" evidence="2">
    <location>
        <begin position="547"/>
        <end position="566"/>
    </location>
</feature>
<keyword evidence="1" id="KW-0677">Repeat</keyword>
<accession>A0A6M4IPP9</accession>
<dbReference type="Pfam" id="PF15902">
    <property type="entry name" value="Sortilin-Vps10"/>
    <property type="match status" value="1"/>
</dbReference>
<dbReference type="AlphaFoldDB" id="A0A6M4IPP9"/>
<feature type="region of interest" description="Disordered" evidence="2">
    <location>
        <begin position="329"/>
        <end position="354"/>
    </location>
</feature>
<evidence type="ECO:0000256" key="2">
    <source>
        <dbReference type="SAM" id="MobiDB-lite"/>
    </source>
</evidence>
<protein>
    <submittedName>
        <fullName evidence="4">Glycosyl hydrolase</fullName>
    </submittedName>
</protein>
<evidence type="ECO:0000256" key="1">
    <source>
        <dbReference type="ARBA" id="ARBA00022737"/>
    </source>
</evidence>
<dbReference type="SUPFAM" id="SSF110296">
    <property type="entry name" value="Oligoxyloglucan reducing end-specific cellobiohydrolase"/>
    <property type="match status" value="2"/>
</dbReference>
<keyword evidence="4" id="KW-0378">Hydrolase</keyword>
<feature type="region of interest" description="Disordered" evidence="2">
    <location>
        <begin position="926"/>
        <end position="962"/>
    </location>
</feature>
<sequence>MPSRPALTQSSPRASLTLALLACALPMWSSPLVAQRSAKRPAANAAPAAPALTAEALQGIQLRSIGPGLVTGRIADIKIDPKNPSTWYIATAFGGIWKTTNRGASFTPIFDNGGTHNSCCIVIDPKNSDVLWLGTGENHSQRSAHFGDGLYKSTDAGKTWARSGLAQSEHLGQIVVDPRNSDVVYVASQGPLFSAGGERGLYKTTDGGATWTRSLFISENTGVTDVVLDPKNPDVVYAAAYPRRRHVGQAIGGSPEGGLHKSTDGGKTWTKLANGLPTGDVGRAALAVEGRTSPTQLFAFVEASGTQSGLYRSTDEGATWTRFGKNAAAAGGRGPAAGAGGGAGAAGGRPGAPVDSARAAAVRENWFTSGLGQYYSELFIDPHRVGHIYEVATNLARSTDGGATWANTNWENKGVHVDHHALEFDPLDKNHMLLGNDGGLYETYDAGETWKFHATLPITQYYRVGINNAKPFYFVCGGTQDNFSQCGPSRTTNSWGIRNSDWFNIVGGDGFQARGDMEDQNIFYGESQNGGLSRFDMRTGRGQAIRPTTASAGGDDAGAAATPDSTRAAPTARVRDRTNWDAPFVMSPHNPSRIYFASQFVYRSDDRGDTWTRISPDLSRNLNRDSLPIMGKVWPRGSVALNVSTTELSNAVAVDESPVMEGLLWVGTDDGLVQVSEDGGKNWRRIEAFPGVPRFTYVSDVHASPRDANTVFVTLNNWQRGDYAPYIVKSSDRGRTWTNITANLPVRHDVWTIAQDHVNGDLLFVGTEFGLFTSVDGGKSYVQLKGGLPITQVRDLTLQKRENDVVLATFGRGFYVLDDYSSLREITPASMTEEARLYPMRHAYAFTPGGLAPAGAAGVLAISGNYSTPNPPVGAWVTYHVKDALPADAKLVLSISDNAGKVWRRCELDRTAGLRRFTWNLNGDPAAPAPTATAPATAPATATVATPSATDSTAARAPRPPQNTLQLCVPPAPLGPGGFAGGFAGGGGFGGRGGQVQRVPMGVYKATISKLVGTTSTPVGPSQSFAVLSLLQ</sequence>
<feature type="compositionally biased region" description="Gly residues" evidence="2">
    <location>
        <begin position="331"/>
        <end position="350"/>
    </location>
</feature>
<dbReference type="PANTHER" id="PTHR43739">
    <property type="entry name" value="XYLOGLUCANASE (EUROFUNG)"/>
    <property type="match status" value="1"/>
</dbReference>
<evidence type="ECO:0000259" key="3">
    <source>
        <dbReference type="Pfam" id="PF15902"/>
    </source>
</evidence>
<dbReference type="GO" id="GO:0016787">
    <property type="term" value="F:hydrolase activity"/>
    <property type="evidence" value="ECO:0007669"/>
    <property type="project" value="UniProtKB-KW"/>
</dbReference>
<dbReference type="InterPro" id="IPR052025">
    <property type="entry name" value="Xyloglucanase_GH74"/>
</dbReference>
<keyword evidence="5" id="KW-1185">Reference proteome</keyword>
<dbReference type="InterPro" id="IPR031778">
    <property type="entry name" value="Sortilin_N"/>
</dbReference>
<feature type="domain" description="Sortilin N-terminal" evidence="3">
    <location>
        <begin position="150"/>
        <end position="274"/>
    </location>
</feature>
<evidence type="ECO:0000313" key="5">
    <source>
        <dbReference type="Proteomes" id="UP000500938"/>
    </source>
</evidence>
<proteinExistence type="predicted"/>
<name>A0A6M4IPP9_9BACT</name>
<dbReference type="GO" id="GO:0010411">
    <property type="term" value="P:xyloglucan metabolic process"/>
    <property type="evidence" value="ECO:0007669"/>
    <property type="project" value="TreeGrafter"/>
</dbReference>
<feature type="region of interest" description="Disordered" evidence="2">
    <location>
        <begin position="545"/>
        <end position="575"/>
    </location>
</feature>
<feature type="compositionally biased region" description="Low complexity" evidence="2">
    <location>
        <begin position="926"/>
        <end position="957"/>
    </location>
</feature>